<dbReference type="UniPathway" id="UPA00609">
    <property type="reaction ID" value="UER00664"/>
</dbReference>
<evidence type="ECO:0000256" key="2">
    <source>
        <dbReference type="ARBA" id="ARBA00004162"/>
    </source>
</evidence>
<evidence type="ECO:0000313" key="20">
    <source>
        <dbReference type="Proteomes" id="UP000194632"/>
    </source>
</evidence>
<accession>A0A243Q4Y0</accession>
<organism evidence="19 20">
    <name type="scientific">Gordonia lacunae</name>
    <dbReference type="NCBI Taxonomy" id="417102"/>
    <lineage>
        <taxon>Bacteria</taxon>
        <taxon>Bacillati</taxon>
        <taxon>Actinomycetota</taxon>
        <taxon>Actinomycetes</taxon>
        <taxon>Mycobacteriales</taxon>
        <taxon>Gordoniaceae</taxon>
        <taxon>Gordonia</taxon>
    </lineage>
</organism>
<evidence type="ECO:0000256" key="16">
    <source>
        <dbReference type="ARBA" id="ARBA00032888"/>
    </source>
</evidence>
<keyword evidence="20" id="KW-1185">Reference proteome</keyword>
<protein>
    <recommendedName>
        <fullName evidence="6">CDP-diacylglycerol diphosphatase</fullName>
        <ecNumber evidence="6">3.6.1.26</ecNumber>
    </recommendedName>
    <alternativeName>
        <fullName evidence="16">CDP-diacylglycerol phosphatidylhydrolase</fullName>
    </alternativeName>
    <alternativeName>
        <fullName evidence="17">CDP-diglyceride hydrolase</fullName>
    </alternativeName>
</protein>
<comment type="pathway">
    <text evidence="4">Lipid metabolism.</text>
</comment>
<keyword evidence="14" id="KW-0594">Phospholipid biosynthesis</keyword>
<evidence type="ECO:0000256" key="17">
    <source>
        <dbReference type="ARBA" id="ARBA00032892"/>
    </source>
</evidence>
<dbReference type="GO" id="GO:0005886">
    <property type="term" value="C:plasma membrane"/>
    <property type="evidence" value="ECO:0007669"/>
    <property type="project" value="UniProtKB-SubCell"/>
</dbReference>
<evidence type="ECO:0000256" key="3">
    <source>
        <dbReference type="ARBA" id="ARBA00004927"/>
    </source>
</evidence>
<evidence type="ECO:0000256" key="10">
    <source>
        <dbReference type="ARBA" id="ARBA00022801"/>
    </source>
</evidence>
<evidence type="ECO:0000256" key="1">
    <source>
        <dbReference type="ARBA" id="ARBA00001007"/>
    </source>
</evidence>
<keyword evidence="11" id="KW-1133">Transmembrane helix</keyword>
<evidence type="ECO:0000256" key="15">
    <source>
        <dbReference type="ARBA" id="ARBA00023264"/>
    </source>
</evidence>
<evidence type="ECO:0000256" key="6">
    <source>
        <dbReference type="ARBA" id="ARBA00012375"/>
    </source>
</evidence>
<evidence type="ECO:0000256" key="5">
    <source>
        <dbReference type="ARBA" id="ARBA00006435"/>
    </source>
</evidence>
<dbReference type="SUPFAM" id="SSF54197">
    <property type="entry name" value="HIT-like"/>
    <property type="match status" value="1"/>
</dbReference>
<dbReference type="InterPro" id="IPR003763">
    <property type="entry name" value="CDP-diacylglyc_Pase"/>
</dbReference>
<evidence type="ECO:0000313" key="19">
    <source>
        <dbReference type="EMBL" id="OUC76483.1"/>
    </source>
</evidence>
<dbReference type="GO" id="GO:0008715">
    <property type="term" value="F:CDP-diacylglycerol diphosphatase activity"/>
    <property type="evidence" value="ECO:0007669"/>
    <property type="project" value="UniProtKB-EC"/>
</dbReference>
<comment type="catalytic activity">
    <reaction evidence="1">
        <text>a CDP-1,2-diacyl-sn-glycerol + H2O = a 1,2-diacyl-sn-glycero-3-phosphate + CMP + 2 H(+)</text>
        <dbReference type="Rhea" id="RHEA:15221"/>
        <dbReference type="ChEBI" id="CHEBI:15377"/>
        <dbReference type="ChEBI" id="CHEBI:15378"/>
        <dbReference type="ChEBI" id="CHEBI:58332"/>
        <dbReference type="ChEBI" id="CHEBI:58608"/>
        <dbReference type="ChEBI" id="CHEBI:60377"/>
        <dbReference type="EC" id="3.6.1.26"/>
    </reaction>
</comment>
<comment type="pathway">
    <text evidence="3">Phospholipid metabolism; CDP-diacylglycerol degradation; phosphatidate from CDP-diacylglycerol: step 1/1.</text>
</comment>
<evidence type="ECO:0000256" key="18">
    <source>
        <dbReference type="SAM" id="SignalP"/>
    </source>
</evidence>
<evidence type="ECO:0000256" key="11">
    <source>
        <dbReference type="ARBA" id="ARBA00022989"/>
    </source>
</evidence>
<sequence length="292" mass="31626">MDDTHSHRFTRLLSTMAVTAAIVASTALSGGGIASAAPPTPTQKLCGQAGDNPKTDSRLWLWGQVKNTTPKKPGSNLEVVQPAGQVQPNPKKPKYYAVRHGGDSKGVDDDFLIVPTNRVRGIECPYLWDGSQLNLWSAGWWQGGKRVAKDPAKPLAIGVNSAEKRGQDQLHIHLAQVYPGTLRDLKAISHPETSLFNWRKTDVVLDVDPAKTSNPNHQKHFHVVKYTGALPDLFKVLHGQMAVGDDIGKFSIAVVDAGQPNTYFVLASTPTLGGGKDTGTGLMDQIYAWVHK</sequence>
<dbReference type="EMBL" id="NGFO01000032">
    <property type="protein sequence ID" value="OUC76483.1"/>
    <property type="molecule type" value="Genomic_DNA"/>
</dbReference>
<keyword evidence="8" id="KW-0444">Lipid biosynthesis</keyword>
<feature type="chain" id="PRO_5012150814" description="CDP-diacylglycerol diphosphatase" evidence="18">
    <location>
        <begin position="37"/>
        <end position="292"/>
    </location>
</feature>
<evidence type="ECO:0000256" key="8">
    <source>
        <dbReference type="ARBA" id="ARBA00022516"/>
    </source>
</evidence>
<dbReference type="OrthoDB" id="481399at2"/>
<evidence type="ECO:0000256" key="4">
    <source>
        <dbReference type="ARBA" id="ARBA00005189"/>
    </source>
</evidence>
<keyword evidence="9" id="KW-0812">Transmembrane</keyword>
<evidence type="ECO:0000256" key="14">
    <source>
        <dbReference type="ARBA" id="ARBA00023209"/>
    </source>
</evidence>
<comment type="caution">
    <text evidence="19">The sequence shown here is derived from an EMBL/GenBank/DDBJ whole genome shotgun (WGS) entry which is preliminary data.</text>
</comment>
<evidence type="ECO:0000256" key="9">
    <source>
        <dbReference type="ARBA" id="ARBA00022692"/>
    </source>
</evidence>
<keyword evidence="13" id="KW-0472">Membrane</keyword>
<keyword evidence="15" id="KW-1208">Phospholipid metabolism</keyword>
<feature type="signal peptide" evidence="18">
    <location>
        <begin position="1"/>
        <end position="36"/>
    </location>
</feature>
<dbReference type="Gene3D" id="3.30.428.30">
    <property type="entry name" value="HIT family - CDH-like"/>
    <property type="match status" value="1"/>
</dbReference>
<keyword evidence="7" id="KW-1003">Cell membrane</keyword>
<dbReference type="EC" id="3.6.1.26" evidence="6"/>
<dbReference type="RefSeq" id="WP_086537247.1">
    <property type="nucleotide sequence ID" value="NZ_NGFO01000032.1"/>
</dbReference>
<dbReference type="GO" id="GO:0046342">
    <property type="term" value="P:CDP-diacylglycerol catabolic process"/>
    <property type="evidence" value="ECO:0007669"/>
    <property type="project" value="UniProtKB-UniPathway"/>
</dbReference>
<dbReference type="Proteomes" id="UP000194632">
    <property type="component" value="Unassembled WGS sequence"/>
</dbReference>
<evidence type="ECO:0000256" key="12">
    <source>
        <dbReference type="ARBA" id="ARBA00023098"/>
    </source>
</evidence>
<name>A0A243Q4Y0_9ACTN</name>
<dbReference type="AlphaFoldDB" id="A0A243Q4Y0"/>
<comment type="similarity">
    <text evidence="5">Belongs to the Cdh family.</text>
</comment>
<keyword evidence="12" id="KW-0443">Lipid metabolism</keyword>
<dbReference type="InterPro" id="IPR036265">
    <property type="entry name" value="HIT-like_sf"/>
</dbReference>
<keyword evidence="10" id="KW-0378">Hydrolase</keyword>
<evidence type="ECO:0000256" key="13">
    <source>
        <dbReference type="ARBA" id="ARBA00023136"/>
    </source>
</evidence>
<proteinExistence type="inferred from homology"/>
<evidence type="ECO:0000256" key="7">
    <source>
        <dbReference type="ARBA" id="ARBA00022475"/>
    </source>
</evidence>
<keyword evidence="18" id="KW-0732">Signal</keyword>
<dbReference type="STRING" id="417102.CA982_21600"/>
<dbReference type="Pfam" id="PF02611">
    <property type="entry name" value="CDH"/>
    <property type="match status" value="1"/>
</dbReference>
<dbReference type="GO" id="GO:0008654">
    <property type="term" value="P:phospholipid biosynthetic process"/>
    <property type="evidence" value="ECO:0007669"/>
    <property type="project" value="UniProtKB-KW"/>
</dbReference>
<gene>
    <name evidence="19" type="ORF">CA982_21600</name>
</gene>
<reference evidence="19 20" key="1">
    <citation type="submission" date="2017-05" db="EMBL/GenBank/DDBJ databases">
        <title>Biotechnological potential of actinobacteria isolated from South African environments.</title>
        <authorList>
            <person name="Le Roes-Hill M."/>
            <person name="Prins A."/>
            <person name="Durrell K.A."/>
        </authorList>
    </citation>
    <scope>NUCLEOTIDE SEQUENCE [LARGE SCALE GENOMIC DNA]</scope>
    <source>
        <strain evidence="19">BS2</strain>
    </source>
</reference>
<comment type="subcellular location">
    <subcellularLocation>
        <location evidence="2">Cell membrane</location>
        <topology evidence="2">Single-pass membrane protein</topology>
    </subcellularLocation>
</comment>